<organism evidence="12 13">
    <name type="scientific">Candidatus Hamiltonella defensa</name>
    <name type="common">Bemisia tabaci</name>
    <dbReference type="NCBI Taxonomy" id="672795"/>
    <lineage>
        <taxon>Bacteria</taxon>
        <taxon>Pseudomonadati</taxon>
        <taxon>Pseudomonadota</taxon>
        <taxon>Gammaproteobacteria</taxon>
        <taxon>Enterobacterales</taxon>
        <taxon>Enterobacteriaceae</taxon>
        <taxon>aphid secondary symbionts</taxon>
        <taxon>Candidatus Williamhamiltonella</taxon>
    </lineage>
</organism>
<dbReference type="Pfam" id="PF02321">
    <property type="entry name" value="OEP"/>
    <property type="match status" value="2"/>
</dbReference>
<evidence type="ECO:0000256" key="7">
    <source>
        <dbReference type="ARBA" id="ARBA00023136"/>
    </source>
</evidence>
<keyword evidence="8" id="KW-0998">Cell outer membrane</keyword>
<dbReference type="GO" id="GO:0046677">
    <property type="term" value="P:response to antibiotic"/>
    <property type="evidence" value="ECO:0007669"/>
    <property type="project" value="UniProtKB-KW"/>
</dbReference>
<keyword evidence="5" id="KW-0812">Transmembrane</keyword>
<dbReference type="RefSeq" id="WP_016856919.1">
    <property type="nucleotide sequence ID" value="NZ_CP016303.1"/>
</dbReference>
<dbReference type="AlphaFoldDB" id="A0A249DWK7"/>
<evidence type="ECO:0000256" key="3">
    <source>
        <dbReference type="ARBA" id="ARBA00022448"/>
    </source>
</evidence>
<evidence type="ECO:0000313" key="13">
    <source>
        <dbReference type="Proteomes" id="UP000216438"/>
    </source>
</evidence>
<reference evidence="13" key="1">
    <citation type="submission" date="2016-06" db="EMBL/GenBank/DDBJ databases">
        <authorList>
            <person name="Chen W."/>
            <person name="Hasegawa D.K."/>
        </authorList>
    </citation>
    <scope>NUCLEOTIDE SEQUENCE [LARGE SCALE GENOMIC DNA]</scope>
    <source>
        <strain evidence="13">MEAM1</strain>
    </source>
</reference>
<keyword evidence="6" id="KW-0732">Signal</keyword>
<comment type="similarity">
    <text evidence="2">Belongs to the outer membrane factor (OMF) (TC 1.B.17) family.</text>
</comment>
<dbReference type="GO" id="GO:1990281">
    <property type="term" value="C:efflux pump complex"/>
    <property type="evidence" value="ECO:0007669"/>
    <property type="project" value="TreeGrafter"/>
</dbReference>
<keyword evidence="3" id="KW-0813">Transport</keyword>
<name>A0A249DWK7_9ENTR</name>
<protein>
    <recommendedName>
        <fullName evidence="10">Outer membrane protein TolC</fullName>
    </recommendedName>
    <alternativeName>
        <fullName evidence="11">Multidrug efflux pump subunit TolC</fullName>
    </alternativeName>
</protein>
<dbReference type="PANTHER" id="PTHR30026">
    <property type="entry name" value="OUTER MEMBRANE PROTEIN TOLC"/>
    <property type="match status" value="1"/>
</dbReference>
<gene>
    <name evidence="12" type="ORF">BA171_00830</name>
</gene>
<proteinExistence type="inferred from homology"/>
<evidence type="ECO:0000256" key="8">
    <source>
        <dbReference type="ARBA" id="ARBA00023237"/>
    </source>
</evidence>
<keyword evidence="9" id="KW-0046">Antibiotic resistance</keyword>
<keyword evidence="4" id="KW-1134">Transmembrane beta strand</keyword>
<dbReference type="InterPro" id="IPR058622">
    <property type="entry name" value="TolC"/>
</dbReference>
<dbReference type="NCBIfam" id="TIGR01844">
    <property type="entry name" value="type_I_sec_TolC"/>
    <property type="match status" value="1"/>
</dbReference>
<evidence type="ECO:0000256" key="9">
    <source>
        <dbReference type="ARBA" id="ARBA00023251"/>
    </source>
</evidence>
<dbReference type="InterPro" id="IPR003423">
    <property type="entry name" value="OMP_efflux"/>
</dbReference>
<dbReference type="GO" id="GO:0015288">
    <property type="term" value="F:porin activity"/>
    <property type="evidence" value="ECO:0007669"/>
    <property type="project" value="TreeGrafter"/>
</dbReference>
<evidence type="ECO:0000313" key="12">
    <source>
        <dbReference type="EMBL" id="ASX25749.1"/>
    </source>
</evidence>
<dbReference type="Gene3D" id="1.20.1600.10">
    <property type="entry name" value="Outer membrane efflux proteins (OEP)"/>
    <property type="match status" value="1"/>
</dbReference>
<dbReference type="GO" id="GO:0015562">
    <property type="term" value="F:efflux transmembrane transporter activity"/>
    <property type="evidence" value="ECO:0007669"/>
    <property type="project" value="InterPro"/>
</dbReference>
<evidence type="ECO:0000256" key="5">
    <source>
        <dbReference type="ARBA" id="ARBA00022692"/>
    </source>
</evidence>
<evidence type="ECO:0000256" key="11">
    <source>
        <dbReference type="ARBA" id="ARBA00081111"/>
    </source>
</evidence>
<dbReference type="NCBIfam" id="NF007002">
    <property type="entry name" value="PRK09465.1"/>
    <property type="match status" value="1"/>
</dbReference>
<comment type="subcellular location">
    <subcellularLocation>
        <location evidence="1">Cell outer membrane</location>
        <topology evidence="1">Multi-pass membrane protein</topology>
    </subcellularLocation>
</comment>
<dbReference type="PANTHER" id="PTHR30026:SF20">
    <property type="entry name" value="OUTER MEMBRANE PROTEIN TOLC"/>
    <property type="match status" value="1"/>
</dbReference>
<dbReference type="GO" id="GO:0009279">
    <property type="term" value="C:cell outer membrane"/>
    <property type="evidence" value="ECO:0007669"/>
    <property type="project" value="UniProtKB-SubCell"/>
</dbReference>
<dbReference type="InterPro" id="IPR010130">
    <property type="entry name" value="T1SS_OMP_TolC"/>
</dbReference>
<keyword evidence="7" id="KW-0472">Membrane</keyword>
<evidence type="ECO:0000256" key="10">
    <source>
        <dbReference type="ARBA" id="ARBA00069847"/>
    </source>
</evidence>
<sequence>MKKKRHFFLIGLNLLCFSSLSEAENLLQVYRQAKSSNPDLRSAAAERDIAYEKINESRSSLLPQIGLSGLYGYQEGLRSNTNLKSNRATASLQLRQTLFNMSKWREMTSNQKSAGIQEVDFQVKEQKLLLNTATAYFNVLRTIDILSFTESRKTAIYRKLDETTQRLNVGLVAITDVQNARADYDMILADEVKARNELDNALEALREISGGDYAALSTVNVDHLKVSRPEPVNQLVKEAEQKNLELLVARLSQDFARHQIKLAQAGHMPTLNLNASSEFSNIYKRKGPASEKSYNGENSVSINLDIPLYQGGFTHSKVEQAQHNFVRLSEKLVSKKREVFKNLRSSFNNISAAISGINAYEQAVVSAKSSLNSMEAGYNVGTRTILDVLKSTYELYDAKQKLSNARYDYLINTLSIKYSLGTLNESDLASINNLLEKSVSTSATTLAPEVSTLMQKRKF</sequence>
<accession>A0A249DWK7</accession>
<reference evidence="12 13" key="2">
    <citation type="submission" date="2017-09" db="EMBL/GenBank/DDBJ databases">
        <title>The genome of whitefly Bemisia tabaci, a global crop pest, provides novel insights into virus transmission, host adaptation and insecticide resistance.</title>
        <authorList>
            <person name="Kaur N."/>
            <person name="Kliot A."/>
            <person name="Pinheiro P.V."/>
            <person name="Luan J."/>
            <person name="Zheng Y."/>
            <person name="Liu W."/>
            <person name="Sun H."/>
            <person name="Yang X."/>
            <person name="Xu Y."/>
            <person name="Luo Y."/>
            <person name="Kruse A."/>
            <person name="Fisher T.W."/>
            <person name="Nelson D.R."/>
            <person name="Elimelech M."/>
            <person name="MacCoss M."/>
            <person name="Johnson R."/>
            <person name="Cohen E."/>
            <person name="Hunter W.B."/>
            <person name="Brown J.K."/>
            <person name="Jander G."/>
            <person name="Cilia M."/>
            <person name="Douglas A.E."/>
            <person name="Ghanim M."/>
            <person name="Simmons A.M."/>
            <person name="Wintermantel W.M."/>
            <person name="Ling K.-S."/>
            <person name="Fei Z."/>
        </authorList>
    </citation>
    <scope>NUCLEOTIDE SEQUENCE [LARGE SCALE GENOMIC DNA]</scope>
    <source>
        <strain evidence="12 13">MEAM1</strain>
    </source>
</reference>
<evidence type="ECO:0000256" key="1">
    <source>
        <dbReference type="ARBA" id="ARBA00004571"/>
    </source>
</evidence>
<dbReference type="Proteomes" id="UP000216438">
    <property type="component" value="Chromosome"/>
</dbReference>
<dbReference type="SUPFAM" id="SSF56954">
    <property type="entry name" value="Outer membrane efflux proteins (OEP)"/>
    <property type="match status" value="1"/>
</dbReference>
<dbReference type="InterPro" id="IPR051906">
    <property type="entry name" value="TolC-like"/>
</dbReference>
<dbReference type="EMBL" id="CP016303">
    <property type="protein sequence ID" value="ASX25749.1"/>
    <property type="molecule type" value="Genomic_DNA"/>
</dbReference>
<evidence type="ECO:0000256" key="2">
    <source>
        <dbReference type="ARBA" id="ARBA00007613"/>
    </source>
</evidence>
<dbReference type="OrthoDB" id="9813458at2"/>
<dbReference type="FunFam" id="1.20.1600.10:FF:000001">
    <property type="entry name" value="TolC outer membrane channel"/>
    <property type="match status" value="1"/>
</dbReference>
<evidence type="ECO:0000256" key="4">
    <source>
        <dbReference type="ARBA" id="ARBA00022452"/>
    </source>
</evidence>
<evidence type="ECO:0000256" key="6">
    <source>
        <dbReference type="ARBA" id="ARBA00022729"/>
    </source>
</evidence>